<proteinExistence type="predicted"/>
<accession>A0A7J6SRB2</accession>
<keyword evidence="1" id="KW-0732">Signal</keyword>
<dbReference type="EMBL" id="JABANO010016316">
    <property type="protein sequence ID" value="KAF4735391.1"/>
    <property type="molecule type" value="Genomic_DNA"/>
</dbReference>
<evidence type="ECO:0000313" key="2">
    <source>
        <dbReference type="EMBL" id="KAF4735391.1"/>
    </source>
</evidence>
<name>A0A7J6SRB2_PEROL</name>
<evidence type="ECO:0008006" key="6">
    <source>
        <dbReference type="Google" id="ProtNLM"/>
    </source>
</evidence>
<evidence type="ECO:0000313" key="3">
    <source>
        <dbReference type="EMBL" id="KAF4748017.1"/>
    </source>
</evidence>
<evidence type="ECO:0000256" key="1">
    <source>
        <dbReference type="SAM" id="SignalP"/>
    </source>
</evidence>
<reference evidence="4 5" key="1">
    <citation type="submission" date="2020-04" db="EMBL/GenBank/DDBJ databases">
        <title>Perkinsus olseni comparative genomics.</title>
        <authorList>
            <person name="Bogema D.R."/>
        </authorList>
    </citation>
    <scope>NUCLEOTIDE SEQUENCE [LARGE SCALE GENOMIC DNA]</scope>
    <source>
        <strain evidence="3">ATCC PRA-205</strain>
        <strain evidence="2 4">ATCC PRA-207</strain>
    </source>
</reference>
<dbReference type="EMBL" id="JABANM010005197">
    <property type="protein sequence ID" value="KAF4748017.1"/>
    <property type="molecule type" value="Genomic_DNA"/>
</dbReference>
<protein>
    <recommendedName>
        <fullName evidence="6">Secreted protein</fullName>
    </recommendedName>
</protein>
<feature type="non-terminal residue" evidence="2">
    <location>
        <position position="1"/>
    </location>
</feature>
<feature type="chain" id="PRO_5036400758" description="Secreted protein" evidence="1">
    <location>
        <begin position="20"/>
        <end position="105"/>
    </location>
</feature>
<organism evidence="2 4">
    <name type="scientific">Perkinsus olseni</name>
    <name type="common">Perkinsus atlanticus</name>
    <dbReference type="NCBI Taxonomy" id="32597"/>
    <lineage>
        <taxon>Eukaryota</taxon>
        <taxon>Sar</taxon>
        <taxon>Alveolata</taxon>
        <taxon>Perkinsozoa</taxon>
        <taxon>Perkinsea</taxon>
        <taxon>Perkinsida</taxon>
        <taxon>Perkinsidae</taxon>
        <taxon>Perkinsus</taxon>
    </lineage>
</organism>
<evidence type="ECO:0000313" key="5">
    <source>
        <dbReference type="Proteomes" id="UP000574390"/>
    </source>
</evidence>
<gene>
    <name evidence="3" type="ORF">FOZ62_024522</name>
    <name evidence="2" type="ORF">FOZ63_009155</name>
</gene>
<keyword evidence="4" id="KW-1185">Reference proteome</keyword>
<evidence type="ECO:0000313" key="4">
    <source>
        <dbReference type="Proteomes" id="UP000553632"/>
    </source>
</evidence>
<sequence>MLGYSLLSVLPALVTVTMAVQTASKSKVIFNNIGRSCEKLYSPPGKEHFLGVYLDRSFLISKWRKSKNYEFDFWVKRQEDGQGLTVKRHAEAASVKGASKEMGKI</sequence>
<dbReference type="AlphaFoldDB" id="A0A7J6SRB2"/>
<dbReference type="Proteomes" id="UP000553632">
    <property type="component" value="Unassembled WGS sequence"/>
</dbReference>
<comment type="caution">
    <text evidence="2">The sequence shown here is derived from an EMBL/GenBank/DDBJ whole genome shotgun (WGS) entry which is preliminary data.</text>
</comment>
<feature type="signal peptide" evidence="1">
    <location>
        <begin position="1"/>
        <end position="19"/>
    </location>
</feature>
<dbReference type="Proteomes" id="UP000574390">
    <property type="component" value="Unassembled WGS sequence"/>
</dbReference>